<dbReference type="InterPro" id="IPR046342">
    <property type="entry name" value="CBS_dom_sf"/>
</dbReference>
<dbReference type="InterPro" id="IPR000644">
    <property type="entry name" value="CBS_dom"/>
</dbReference>
<name>A0ABT1Y1M1_9FIRM</name>
<accession>A0ABT1Y1M1</accession>
<dbReference type="PANTHER" id="PTHR43080:SF26">
    <property type="entry name" value="REGULATORY PROTEIN"/>
    <property type="match status" value="1"/>
</dbReference>
<dbReference type="Gene3D" id="3.10.580.10">
    <property type="entry name" value="CBS-domain"/>
    <property type="match status" value="1"/>
</dbReference>
<dbReference type="Proteomes" id="UP001524944">
    <property type="component" value="Unassembled WGS sequence"/>
</dbReference>
<dbReference type="PANTHER" id="PTHR43080">
    <property type="entry name" value="CBS DOMAIN-CONTAINING PROTEIN CBSX3, MITOCHONDRIAL"/>
    <property type="match status" value="1"/>
</dbReference>
<proteinExistence type="predicted"/>
<feature type="domain" description="CBS" evidence="3">
    <location>
        <begin position="97"/>
        <end position="153"/>
    </location>
</feature>
<comment type="caution">
    <text evidence="4">The sequence shown here is derived from an EMBL/GenBank/DDBJ whole genome shotgun (WGS) entry which is preliminary data.</text>
</comment>
<dbReference type="SMART" id="SM00116">
    <property type="entry name" value="CBS"/>
    <property type="match status" value="2"/>
</dbReference>
<gene>
    <name evidence="4" type="ORF">NVS47_04375</name>
</gene>
<keyword evidence="5" id="KW-1185">Reference proteome</keyword>
<dbReference type="EMBL" id="JANPWE010000002">
    <property type="protein sequence ID" value="MCR6544758.1"/>
    <property type="molecule type" value="Genomic_DNA"/>
</dbReference>
<dbReference type="Pfam" id="PF00571">
    <property type="entry name" value="CBS"/>
    <property type="match status" value="2"/>
</dbReference>
<evidence type="ECO:0000256" key="2">
    <source>
        <dbReference type="PROSITE-ProRule" id="PRU00703"/>
    </source>
</evidence>
<evidence type="ECO:0000259" key="3">
    <source>
        <dbReference type="PROSITE" id="PS51371"/>
    </source>
</evidence>
<organism evidence="4 5">
    <name type="scientific">Dehalobacterium formicoaceticum</name>
    <dbReference type="NCBI Taxonomy" id="51515"/>
    <lineage>
        <taxon>Bacteria</taxon>
        <taxon>Bacillati</taxon>
        <taxon>Bacillota</taxon>
        <taxon>Clostridia</taxon>
        <taxon>Eubacteriales</taxon>
        <taxon>Peptococcaceae</taxon>
        <taxon>Dehalobacterium</taxon>
    </lineage>
</organism>
<dbReference type="PROSITE" id="PS51371">
    <property type="entry name" value="CBS"/>
    <property type="match status" value="2"/>
</dbReference>
<evidence type="ECO:0000313" key="4">
    <source>
        <dbReference type="EMBL" id="MCR6544758.1"/>
    </source>
</evidence>
<dbReference type="SUPFAM" id="SSF54631">
    <property type="entry name" value="CBS-domain pair"/>
    <property type="match status" value="1"/>
</dbReference>
<evidence type="ECO:0000256" key="1">
    <source>
        <dbReference type="ARBA" id="ARBA00023122"/>
    </source>
</evidence>
<keyword evidence="1 2" id="KW-0129">CBS domain</keyword>
<evidence type="ECO:0000313" key="5">
    <source>
        <dbReference type="Proteomes" id="UP001524944"/>
    </source>
</evidence>
<dbReference type="InterPro" id="IPR051257">
    <property type="entry name" value="Diverse_CBS-Domain"/>
</dbReference>
<protein>
    <submittedName>
        <fullName evidence="4">CBS domain-containing protein</fullName>
    </submittedName>
</protein>
<reference evidence="4 5" key="1">
    <citation type="submission" date="2022-08" db="EMBL/GenBank/DDBJ databases">
        <title>Proteogenomics of the novel Dehalobacterium formicoaceticum strain EZ94 highlights a key role of methyltransferases during anaerobic dichloromethane degradation.</title>
        <authorList>
            <person name="Wasmund K."/>
        </authorList>
    </citation>
    <scope>NUCLEOTIDE SEQUENCE [LARGE SCALE GENOMIC DNA]</scope>
    <source>
        <strain evidence="4 5">EZ94</strain>
    </source>
</reference>
<sequence length="154" mass="17261">MQAKDIMSKNVVAIKKDTKIEDIATILIENHISGVPVVDDDNHLIGIVTEGDLLHQETAPRLPGVFSLLGGFIYYNGLDRYRDDFKKLSATIAEEIMTKDVLTIREDMDVADIASIFVNKNVNRVPVLRNKKLIGIVSRADILKTFLPRGEKEE</sequence>
<dbReference type="CDD" id="cd04586">
    <property type="entry name" value="CBS_pair_BON_assoc"/>
    <property type="match status" value="1"/>
</dbReference>
<dbReference type="RefSeq" id="WP_257912306.1">
    <property type="nucleotide sequence ID" value="NZ_JANPWE010000002.1"/>
</dbReference>
<feature type="domain" description="CBS" evidence="3">
    <location>
        <begin position="7"/>
        <end position="64"/>
    </location>
</feature>